<dbReference type="Pfam" id="PF03466">
    <property type="entry name" value="LysR_substrate"/>
    <property type="match status" value="1"/>
</dbReference>
<protein>
    <submittedName>
        <fullName evidence="7">LysR family transcriptional regulator</fullName>
    </submittedName>
</protein>
<dbReference type="Proteomes" id="UP000464086">
    <property type="component" value="Chromosome"/>
</dbReference>
<reference evidence="7 8" key="1">
    <citation type="submission" date="2019-12" db="EMBL/GenBank/DDBJ databases">
        <title>Functional and genomic insights into the Sphingobium yanoikuyae YC-JY1, a bacterium efficiently degrading bisphenol A.</title>
        <authorList>
            <person name="Jia Y."/>
            <person name="Li X."/>
            <person name="Wang J."/>
            <person name="Eltoukhy A."/>
            <person name="Lamraoui I."/>
            <person name="Yan Y."/>
        </authorList>
    </citation>
    <scope>NUCLEOTIDE SEQUENCE [LARGE SCALE GENOMIC DNA]</scope>
    <source>
        <strain evidence="7 8">YC-JY1</strain>
    </source>
</reference>
<evidence type="ECO:0000256" key="3">
    <source>
        <dbReference type="ARBA" id="ARBA00023125"/>
    </source>
</evidence>
<dbReference type="InterPro" id="IPR000847">
    <property type="entry name" value="LysR_HTH_N"/>
</dbReference>
<dbReference type="PANTHER" id="PTHR30537:SF3">
    <property type="entry name" value="TRANSCRIPTIONAL REGULATORY PROTEIN"/>
    <property type="match status" value="1"/>
</dbReference>
<dbReference type="Gene3D" id="1.10.10.10">
    <property type="entry name" value="Winged helix-like DNA-binding domain superfamily/Winged helix DNA-binding domain"/>
    <property type="match status" value="1"/>
</dbReference>
<proteinExistence type="inferred from homology"/>
<keyword evidence="3" id="KW-0238">DNA-binding</keyword>
<dbReference type="PANTHER" id="PTHR30537">
    <property type="entry name" value="HTH-TYPE TRANSCRIPTIONAL REGULATOR"/>
    <property type="match status" value="1"/>
</dbReference>
<keyword evidence="4" id="KW-0804">Transcription</keyword>
<dbReference type="EMBL" id="CP047218">
    <property type="protein sequence ID" value="QHD69554.1"/>
    <property type="molecule type" value="Genomic_DNA"/>
</dbReference>
<evidence type="ECO:0000313" key="7">
    <source>
        <dbReference type="EMBL" id="QHD69554.1"/>
    </source>
</evidence>
<dbReference type="Gene3D" id="3.40.190.10">
    <property type="entry name" value="Periplasmic binding protein-like II"/>
    <property type="match status" value="2"/>
</dbReference>
<keyword evidence="2" id="KW-0805">Transcription regulation</keyword>
<comment type="similarity">
    <text evidence="1">Belongs to the LysR transcriptional regulatory family.</text>
</comment>
<dbReference type="GO" id="GO:0006351">
    <property type="term" value="P:DNA-templated transcription"/>
    <property type="evidence" value="ECO:0007669"/>
    <property type="project" value="TreeGrafter"/>
</dbReference>
<dbReference type="SUPFAM" id="SSF53850">
    <property type="entry name" value="Periplasmic binding protein-like II"/>
    <property type="match status" value="1"/>
</dbReference>
<dbReference type="InterPro" id="IPR005119">
    <property type="entry name" value="LysR_subst-bd"/>
</dbReference>
<sequence length="371" mass="41345">MTSRKKPIDAASRTRALPANPAAPPVRSAARRSATSFQDRLRRIDWQDLELFLEVAEAGSLRAGAAKTGHAVGTIRRRLARIEDKLGDIIAHRDPAGLQLTSSGDRLLNVAREMRRSRQFLEQEQTASGTRDCVRIAVTEGLGTYWLMPRLVDFQNANPEIDVVLHCDMQRSDVAGGECDIAIQLEHPSEGNTTICRRLGCLHLMPFASERYLSDAGMPRSVDDWPRHRLVWQEADQVASHLLPYFLGTTDIDGPIGIRTNSSSAHFRAIAGGGGIGILPTYARAVSRRVKPLDINLQLRREILCVINPAREAVPEVRLALAWLQQCFSGELYPWFRDQFVHPSDFEDILSSQKVISLFEGFIDAMNADET</sequence>
<evidence type="ECO:0000256" key="1">
    <source>
        <dbReference type="ARBA" id="ARBA00009437"/>
    </source>
</evidence>
<feature type="domain" description="HTH lysR-type" evidence="6">
    <location>
        <begin position="44"/>
        <end position="101"/>
    </location>
</feature>
<evidence type="ECO:0000259" key="6">
    <source>
        <dbReference type="PROSITE" id="PS50931"/>
    </source>
</evidence>
<dbReference type="PROSITE" id="PS50931">
    <property type="entry name" value="HTH_LYSR"/>
    <property type="match status" value="1"/>
</dbReference>
<dbReference type="AlphaFoldDB" id="A0A6P1GMU2"/>
<evidence type="ECO:0000256" key="2">
    <source>
        <dbReference type="ARBA" id="ARBA00023015"/>
    </source>
</evidence>
<organism evidence="7 8">
    <name type="scientific">Sphingobium yanoikuyae</name>
    <name type="common">Sphingomonas yanoikuyae</name>
    <dbReference type="NCBI Taxonomy" id="13690"/>
    <lineage>
        <taxon>Bacteria</taxon>
        <taxon>Pseudomonadati</taxon>
        <taxon>Pseudomonadota</taxon>
        <taxon>Alphaproteobacteria</taxon>
        <taxon>Sphingomonadales</taxon>
        <taxon>Sphingomonadaceae</taxon>
        <taxon>Sphingobium</taxon>
    </lineage>
</organism>
<evidence type="ECO:0000256" key="5">
    <source>
        <dbReference type="SAM" id="MobiDB-lite"/>
    </source>
</evidence>
<name>A0A6P1GMU2_SPHYA</name>
<dbReference type="SUPFAM" id="SSF46785">
    <property type="entry name" value="Winged helix' DNA-binding domain"/>
    <property type="match status" value="1"/>
</dbReference>
<dbReference type="InterPro" id="IPR036390">
    <property type="entry name" value="WH_DNA-bd_sf"/>
</dbReference>
<evidence type="ECO:0000313" key="8">
    <source>
        <dbReference type="Proteomes" id="UP000464086"/>
    </source>
</evidence>
<dbReference type="GO" id="GO:0003700">
    <property type="term" value="F:DNA-binding transcription factor activity"/>
    <property type="evidence" value="ECO:0007669"/>
    <property type="project" value="InterPro"/>
</dbReference>
<accession>A0A6P1GMU2</accession>
<feature type="region of interest" description="Disordered" evidence="5">
    <location>
        <begin position="1"/>
        <end position="32"/>
    </location>
</feature>
<dbReference type="GO" id="GO:0043565">
    <property type="term" value="F:sequence-specific DNA binding"/>
    <property type="evidence" value="ECO:0007669"/>
    <property type="project" value="TreeGrafter"/>
</dbReference>
<dbReference type="InterPro" id="IPR036388">
    <property type="entry name" value="WH-like_DNA-bd_sf"/>
</dbReference>
<dbReference type="Pfam" id="PF00126">
    <property type="entry name" value="HTH_1"/>
    <property type="match status" value="1"/>
</dbReference>
<dbReference type="InterPro" id="IPR058163">
    <property type="entry name" value="LysR-type_TF_proteobact-type"/>
</dbReference>
<dbReference type="RefSeq" id="WP_069336895.1">
    <property type="nucleotide sequence ID" value="NZ_CALUBW010000037.1"/>
</dbReference>
<gene>
    <name evidence="7" type="ORF">GS397_22580</name>
</gene>
<evidence type="ECO:0000256" key="4">
    <source>
        <dbReference type="ARBA" id="ARBA00023163"/>
    </source>
</evidence>